<dbReference type="InterPro" id="IPR016181">
    <property type="entry name" value="Acyl_CoA_acyltransferase"/>
</dbReference>
<dbReference type="EMBL" id="GL883079">
    <property type="protein sequence ID" value="EGF90189.1"/>
    <property type="molecule type" value="Genomic_DNA"/>
</dbReference>
<dbReference type="STRING" id="715226.ABI_32040"/>
<evidence type="ECO:0000313" key="3">
    <source>
        <dbReference type="Proteomes" id="UP000006512"/>
    </source>
</evidence>
<gene>
    <name evidence="2" type="ORF">ABI_32040</name>
</gene>
<reference evidence="3" key="1">
    <citation type="submission" date="2011-03" db="EMBL/GenBank/DDBJ databases">
        <title>Draft genome sequence of Brevundimonas diminuta.</title>
        <authorList>
            <person name="Brown P.J.B."/>
            <person name="Buechlein A."/>
            <person name="Hemmerich C."/>
            <person name="Brun Y.V."/>
        </authorList>
    </citation>
    <scope>NUCLEOTIDE SEQUENCE [LARGE SCALE GENOMIC DNA]</scope>
    <source>
        <strain evidence="3">C19</strain>
    </source>
</reference>
<keyword evidence="3" id="KW-1185">Reference proteome</keyword>
<dbReference type="PROSITE" id="PS51186">
    <property type="entry name" value="GNAT"/>
    <property type="match status" value="1"/>
</dbReference>
<accession>F4QPQ2</accession>
<organism evidence="2 3">
    <name type="scientific">Asticcacaulis biprosthecium C19</name>
    <dbReference type="NCBI Taxonomy" id="715226"/>
    <lineage>
        <taxon>Bacteria</taxon>
        <taxon>Pseudomonadati</taxon>
        <taxon>Pseudomonadota</taxon>
        <taxon>Alphaproteobacteria</taxon>
        <taxon>Caulobacterales</taxon>
        <taxon>Caulobacteraceae</taxon>
        <taxon>Asticcacaulis</taxon>
    </lineage>
</organism>
<name>F4QPQ2_9CAUL</name>
<dbReference type="Pfam" id="PF00583">
    <property type="entry name" value="Acetyltransf_1"/>
    <property type="match status" value="1"/>
</dbReference>
<dbReference type="AlphaFoldDB" id="F4QPQ2"/>
<dbReference type="SUPFAM" id="SSF55729">
    <property type="entry name" value="Acyl-CoA N-acyltransferases (Nat)"/>
    <property type="match status" value="1"/>
</dbReference>
<dbReference type="InterPro" id="IPR000182">
    <property type="entry name" value="GNAT_dom"/>
</dbReference>
<proteinExistence type="predicted"/>
<protein>
    <submittedName>
        <fullName evidence="2">Acetyltransferase GNAT family protein</fullName>
    </submittedName>
</protein>
<evidence type="ECO:0000313" key="2">
    <source>
        <dbReference type="EMBL" id="EGF90189.1"/>
    </source>
</evidence>
<dbReference type="CDD" id="cd04301">
    <property type="entry name" value="NAT_SF"/>
    <property type="match status" value="1"/>
</dbReference>
<dbReference type="Gene3D" id="3.40.630.30">
    <property type="match status" value="1"/>
</dbReference>
<dbReference type="HOGENOM" id="CLU_081840_0_2_5"/>
<sequence>MDYVIGLETPRTADRVIELTDRVFGPGRYTKTAERLREGSEPVHDLSFAATTGPKGHERLMGSVRMWPIFIYDEDANVREPLVFLGPIVVEPTHRGLGIGKSLVRASVDAAFQKGLRAVLLVGSQSYFKPFGFNLAEGIDMPGPVDAKRVLIRYRDDGLHFHGRVVKVI</sequence>
<dbReference type="Proteomes" id="UP000006512">
    <property type="component" value="Unassembled WGS sequence"/>
</dbReference>
<dbReference type="eggNOG" id="COG3153">
    <property type="taxonomic scope" value="Bacteria"/>
</dbReference>
<evidence type="ECO:0000259" key="1">
    <source>
        <dbReference type="PROSITE" id="PS51186"/>
    </source>
</evidence>
<keyword evidence="2" id="KW-0808">Transferase</keyword>
<feature type="domain" description="N-acetyltransferase" evidence="1">
    <location>
        <begin position="3"/>
        <end position="156"/>
    </location>
</feature>
<dbReference type="GO" id="GO:0016747">
    <property type="term" value="F:acyltransferase activity, transferring groups other than amino-acyl groups"/>
    <property type="evidence" value="ECO:0007669"/>
    <property type="project" value="InterPro"/>
</dbReference>